<name>A0ABR1AJG2_POLSC</name>
<comment type="caution">
    <text evidence="1">The sequence shown here is derived from an EMBL/GenBank/DDBJ whole genome shotgun (WGS) entry which is preliminary data.</text>
</comment>
<organism evidence="1 2">
    <name type="scientific">Polyplax serrata</name>
    <name type="common">Common mouse louse</name>
    <dbReference type="NCBI Taxonomy" id="468196"/>
    <lineage>
        <taxon>Eukaryota</taxon>
        <taxon>Metazoa</taxon>
        <taxon>Ecdysozoa</taxon>
        <taxon>Arthropoda</taxon>
        <taxon>Hexapoda</taxon>
        <taxon>Insecta</taxon>
        <taxon>Pterygota</taxon>
        <taxon>Neoptera</taxon>
        <taxon>Paraneoptera</taxon>
        <taxon>Psocodea</taxon>
        <taxon>Troctomorpha</taxon>
        <taxon>Phthiraptera</taxon>
        <taxon>Anoplura</taxon>
        <taxon>Polyplacidae</taxon>
        <taxon>Polyplax</taxon>
    </lineage>
</organism>
<gene>
    <name evidence="1" type="ORF">RUM44_006661</name>
</gene>
<keyword evidence="2" id="KW-1185">Reference proteome</keyword>
<proteinExistence type="predicted"/>
<sequence length="102" mass="11295">MANSFQLSKNFFVLDWGAGEGGGEVLHNQALQKFLHVVASYLVPESSSVVFPIRNQYFTPSPPPSKETKQNELTFAAFTRGRVDVEENSFEDGWIGSKAVVN</sequence>
<protein>
    <submittedName>
        <fullName evidence="1">Uncharacterized protein</fullName>
    </submittedName>
</protein>
<accession>A0ABR1AJG2</accession>
<evidence type="ECO:0000313" key="1">
    <source>
        <dbReference type="EMBL" id="KAK6620260.1"/>
    </source>
</evidence>
<dbReference type="Proteomes" id="UP001359485">
    <property type="component" value="Unassembled WGS sequence"/>
</dbReference>
<evidence type="ECO:0000313" key="2">
    <source>
        <dbReference type="Proteomes" id="UP001359485"/>
    </source>
</evidence>
<dbReference type="EMBL" id="JAWJWF010000048">
    <property type="protein sequence ID" value="KAK6620260.1"/>
    <property type="molecule type" value="Genomic_DNA"/>
</dbReference>
<reference evidence="1 2" key="1">
    <citation type="submission" date="2023-09" db="EMBL/GenBank/DDBJ databases">
        <title>Genomes of two closely related lineages of the louse Polyplax serrata with different host specificities.</title>
        <authorList>
            <person name="Martinu J."/>
            <person name="Tarabai H."/>
            <person name="Stefka J."/>
            <person name="Hypsa V."/>
        </authorList>
    </citation>
    <scope>NUCLEOTIDE SEQUENCE [LARGE SCALE GENOMIC DNA]</scope>
    <source>
        <strain evidence="1">98ZLc_SE</strain>
    </source>
</reference>